<feature type="transmembrane region" description="Helical" evidence="6">
    <location>
        <begin position="636"/>
        <end position="656"/>
    </location>
</feature>
<dbReference type="AlphaFoldDB" id="A0A0W0W6T9"/>
<dbReference type="RefSeq" id="WP_058451928.1">
    <property type="nucleotide sequence ID" value="NZ_CAAAIB010000010.1"/>
</dbReference>
<gene>
    <name evidence="9" type="primary">nuoL</name>
    <name evidence="9" type="ORF">Lmac_1150</name>
</gene>
<feature type="transmembrane region" description="Helical" evidence="6">
    <location>
        <begin position="36"/>
        <end position="59"/>
    </location>
</feature>
<evidence type="ECO:0000256" key="3">
    <source>
        <dbReference type="ARBA" id="ARBA00022989"/>
    </source>
</evidence>
<feature type="transmembrane region" description="Helical" evidence="6">
    <location>
        <begin position="79"/>
        <end position="110"/>
    </location>
</feature>
<dbReference type="GO" id="GO:0016020">
    <property type="term" value="C:membrane"/>
    <property type="evidence" value="ECO:0007669"/>
    <property type="project" value="UniProtKB-SubCell"/>
</dbReference>
<accession>A0A0W0W6T9</accession>
<feature type="transmembrane region" description="Helical" evidence="6">
    <location>
        <begin position="122"/>
        <end position="139"/>
    </location>
</feature>
<comment type="subcellular location">
    <subcellularLocation>
        <location evidence="1">Endomembrane system</location>
        <topology evidence="1">Multi-pass membrane protein</topology>
    </subcellularLocation>
    <subcellularLocation>
        <location evidence="5">Membrane</location>
        <topology evidence="5">Multi-pass membrane protein</topology>
    </subcellularLocation>
</comment>
<dbReference type="Pfam" id="PF00361">
    <property type="entry name" value="Proton_antipo_M"/>
    <property type="match status" value="1"/>
</dbReference>
<evidence type="ECO:0000256" key="4">
    <source>
        <dbReference type="ARBA" id="ARBA00023136"/>
    </source>
</evidence>
<feature type="transmembrane region" description="Helical" evidence="6">
    <location>
        <begin position="472"/>
        <end position="493"/>
    </location>
</feature>
<dbReference type="STRING" id="466.Lmac_1150"/>
<dbReference type="PRINTS" id="PR01434">
    <property type="entry name" value="NADHDHGNASE5"/>
</dbReference>
<dbReference type="InterPro" id="IPR001750">
    <property type="entry name" value="ND/Mrp_TM"/>
</dbReference>
<feature type="transmembrane region" description="Helical" evidence="6">
    <location>
        <begin position="185"/>
        <end position="203"/>
    </location>
</feature>
<dbReference type="PANTHER" id="PTHR42829">
    <property type="entry name" value="NADH-UBIQUINONE OXIDOREDUCTASE CHAIN 5"/>
    <property type="match status" value="1"/>
</dbReference>
<comment type="caution">
    <text evidence="9">The sequence shown here is derived from an EMBL/GenBank/DDBJ whole genome shotgun (WGS) entry which is preliminary data.</text>
</comment>
<keyword evidence="3 6" id="KW-1133">Transmembrane helix</keyword>
<dbReference type="NCBIfam" id="NF005141">
    <property type="entry name" value="PRK06590.1"/>
    <property type="match status" value="1"/>
</dbReference>
<dbReference type="OrthoDB" id="9811798at2"/>
<organism evidence="9 10">
    <name type="scientific">Legionella maceachernii</name>
    <dbReference type="NCBI Taxonomy" id="466"/>
    <lineage>
        <taxon>Bacteria</taxon>
        <taxon>Pseudomonadati</taxon>
        <taxon>Pseudomonadota</taxon>
        <taxon>Gammaproteobacteria</taxon>
        <taxon>Legionellales</taxon>
        <taxon>Legionellaceae</taxon>
        <taxon>Legionella</taxon>
    </lineage>
</organism>
<feature type="transmembrane region" description="Helical" evidence="6">
    <location>
        <begin position="349"/>
        <end position="368"/>
    </location>
</feature>
<evidence type="ECO:0000256" key="6">
    <source>
        <dbReference type="SAM" id="Phobius"/>
    </source>
</evidence>
<feature type="domain" description="NADH:quinone oxidoreductase/Mrp antiporter transmembrane" evidence="7">
    <location>
        <begin position="139"/>
        <end position="419"/>
    </location>
</feature>
<dbReference type="InterPro" id="IPR018393">
    <property type="entry name" value="NADHpl_OxRdtase_5_subgr"/>
</dbReference>
<dbReference type="GO" id="GO:0008137">
    <property type="term" value="F:NADH dehydrogenase (ubiquinone) activity"/>
    <property type="evidence" value="ECO:0007669"/>
    <property type="project" value="InterPro"/>
</dbReference>
<dbReference type="PANTHER" id="PTHR42829:SF2">
    <property type="entry name" value="NADH-UBIQUINONE OXIDOREDUCTASE CHAIN 5"/>
    <property type="match status" value="1"/>
</dbReference>
<feature type="domain" description="NADH-Ubiquinone oxidoreductase (complex I) chain 5 N-terminal" evidence="8">
    <location>
        <begin position="79"/>
        <end position="123"/>
    </location>
</feature>
<dbReference type="PATRIC" id="fig|466.6.peg.1223"/>
<feature type="transmembrane region" description="Helical" evidence="6">
    <location>
        <begin position="535"/>
        <end position="557"/>
    </location>
</feature>
<dbReference type="PRINTS" id="PR01435">
    <property type="entry name" value="NPOXDRDTASE5"/>
</dbReference>
<evidence type="ECO:0000256" key="2">
    <source>
        <dbReference type="ARBA" id="ARBA00022692"/>
    </source>
</evidence>
<evidence type="ECO:0000259" key="7">
    <source>
        <dbReference type="Pfam" id="PF00361"/>
    </source>
</evidence>
<dbReference type="NCBIfam" id="TIGR01974">
    <property type="entry name" value="NDH_I_L"/>
    <property type="match status" value="1"/>
</dbReference>
<keyword evidence="2 5" id="KW-0812">Transmembrane</keyword>
<dbReference type="GO" id="GO:0012505">
    <property type="term" value="C:endomembrane system"/>
    <property type="evidence" value="ECO:0007669"/>
    <property type="project" value="UniProtKB-SubCell"/>
</dbReference>
<dbReference type="InterPro" id="IPR003945">
    <property type="entry name" value="NU5C-like"/>
</dbReference>
<protein>
    <submittedName>
        <fullName evidence="9">NADH-quinone oxidoreductase chain L</fullName>
    </submittedName>
</protein>
<keyword evidence="4 6" id="KW-0472">Membrane</keyword>
<feature type="transmembrane region" description="Helical" evidence="6">
    <location>
        <begin position="145"/>
        <end position="164"/>
    </location>
</feature>
<reference evidence="9 10" key="1">
    <citation type="submission" date="2015-11" db="EMBL/GenBank/DDBJ databases">
        <title>Genomic analysis of 38 Legionella species identifies large and diverse effector repertoires.</title>
        <authorList>
            <person name="Burstein D."/>
            <person name="Amaro F."/>
            <person name="Zusman T."/>
            <person name="Lifshitz Z."/>
            <person name="Cohen O."/>
            <person name="Gilbert J.A."/>
            <person name="Pupko T."/>
            <person name="Shuman H.A."/>
            <person name="Segal G."/>
        </authorList>
    </citation>
    <scope>NUCLEOTIDE SEQUENCE [LARGE SCALE GENOMIC DNA]</scope>
    <source>
        <strain evidence="9 10">PX-1-G2-E2</strain>
    </source>
</reference>
<proteinExistence type="predicted"/>
<evidence type="ECO:0000313" key="10">
    <source>
        <dbReference type="Proteomes" id="UP000054908"/>
    </source>
</evidence>
<dbReference type="Proteomes" id="UP000054908">
    <property type="component" value="Unassembled WGS sequence"/>
</dbReference>
<dbReference type="GO" id="GO:0003954">
    <property type="term" value="F:NADH dehydrogenase activity"/>
    <property type="evidence" value="ECO:0007669"/>
    <property type="project" value="TreeGrafter"/>
</dbReference>
<keyword evidence="10" id="KW-1185">Reference proteome</keyword>
<feature type="transmembrane region" description="Helical" evidence="6">
    <location>
        <begin position="289"/>
        <end position="314"/>
    </location>
</feature>
<dbReference type="InterPro" id="IPR001516">
    <property type="entry name" value="Proton_antipo_N"/>
</dbReference>
<feature type="transmembrane region" description="Helical" evidence="6">
    <location>
        <begin position="223"/>
        <end position="242"/>
    </location>
</feature>
<feature type="transmembrane region" description="Helical" evidence="6">
    <location>
        <begin position="321"/>
        <end position="343"/>
    </location>
</feature>
<name>A0A0W0W6T9_9GAMM</name>
<dbReference type="Pfam" id="PF00662">
    <property type="entry name" value="Proton_antipo_N"/>
    <property type="match status" value="1"/>
</dbReference>
<evidence type="ECO:0000256" key="5">
    <source>
        <dbReference type="RuleBase" id="RU000320"/>
    </source>
</evidence>
<evidence type="ECO:0000313" key="9">
    <source>
        <dbReference type="EMBL" id="KTD28091.1"/>
    </source>
</evidence>
<feature type="transmembrane region" description="Helical" evidence="6">
    <location>
        <begin position="429"/>
        <end position="451"/>
    </location>
</feature>
<dbReference type="GO" id="GO:0015990">
    <property type="term" value="P:electron transport coupled proton transport"/>
    <property type="evidence" value="ECO:0007669"/>
    <property type="project" value="TreeGrafter"/>
</dbReference>
<evidence type="ECO:0000259" key="8">
    <source>
        <dbReference type="Pfam" id="PF00662"/>
    </source>
</evidence>
<dbReference type="EMBL" id="LNYL01000027">
    <property type="protein sequence ID" value="KTD28091.1"/>
    <property type="molecule type" value="Genomic_DNA"/>
</dbReference>
<evidence type="ECO:0000256" key="1">
    <source>
        <dbReference type="ARBA" id="ARBA00004127"/>
    </source>
</evidence>
<dbReference type="Gene3D" id="1.20.5.2700">
    <property type="match status" value="1"/>
</dbReference>
<feature type="transmembrane region" description="Helical" evidence="6">
    <location>
        <begin position="263"/>
        <end position="283"/>
    </location>
</feature>
<dbReference type="GO" id="GO:0042773">
    <property type="term" value="P:ATP synthesis coupled electron transport"/>
    <property type="evidence" value="ECO:0007669"/>
    <property type="project" value="InterPro"/>
</dbReference>
<feature type="transmembrane region" description="Helical" evidence="6">
    <location>
        <begin position="6"/>
        <end position="24"/>
    </location>
</feature>
<sequence>MSIQQLCLIIVLAPLIGSVIAGFFRNQIGRIGAHTVTIAGVGISLILSIYVSAVILSGASQPVNVNLYTWANGGDLFPYAFNIGFLIDPLTAIMIVVVNFVSFLVHIYSIGYMADDDGYQRFFSYISLFTFMMLMLVTANNFLQLFFGWEGVGLVSYLLIGFWYQRESAIQGSLKAFLVNRVGDFGFILGIGLVLSYTGSLDYETVFRSADSLATQTIELFNGHPWSVVTVTCLLLFVGAMGKSAQVPLHVWLPESMEGPTPISALIHAATMVTAGVFMVARISPMVELSTVTLSVILVIGATGALFTGILAIVMNDIKRVVAYSTLSQLGYMMVAMGASAFSAGIFHLLTHACFKALLFLGAGSVIIGMHHEQDMRKMGGLWRKMPITYVTFVIGSLALCAIPPFAGFYSKDTIIEAAKLSEIPGSGYAYFCVAIGAFVTAVYTFRALFMTFHGEPRMDEHTSSHLHESPWVVWLPLVLLAIPSVIIGYILYMPMLFNTTSLFGDSLFVLPQYNVLAEIAREVSSPMESALHAFLTPVFWLVIAGIVVAWICYIAMPTLPTKLSEKFSWIYRTLVNKYWFDAFNENVIVRGTKALGGFFYQTGDQRLIDGMIVNGAGRTIRWFAQKGRNLQSGYVYHYATFMVLGLFIFLCWLLLG</sequence>
<feature type="transmembrane region" description="Helical" evidence="6">
    <location>
        <begin position="388"/>
        <end position="409"/>
    </location>
</feature>